<dbReference type="EMBL" id="AOIL01000037">
    <property type="protein sequence ID" value="ELY91460.1"/>
    <property type="molecule type" value="Genomic_DNA"/>
</dbReference>
<gene>
    <name evidence="1" type="ORF">C484_10546</name>
</gene>
<reference evidence="1 2" key="1">
    <citation type="journal article" date="2014" name="PLoS Genet.">
        <title>Phylogenetically driven sequencing of extremely halophilic archaea reveals strategies for static and dynamic osmo-response.</title>
        <authorList>
            <person name="Becker E.A."/>
            <person name="Seitzer P.M."/>
            <person name="Tritt A."/>
            <person name="Larsen D."/>
            <person name="Krusor M."/>
            <person name="Yao A.I."/>
            <person name="Wu D."/>
            <person name="Madern D."/>
            <person name="Eisen J.A."/>
            <person name="Darling A.E."/>
            <person name="Facciotti M.T."/>
        </authorList>
    </citation>
    <scope>NUCLEOTIDE SEQUENCE [LARGE SCALE GENOMIC DNA]</scope>
    <source>
        <strain evidence="1 2">DSM 12281</strain>
    </source>
</reference>
<dbReference type="AlphaFoldDB" id="L9ZY74"/>
<organism evidence="1 2">
    <name type="scientific">Natrialba taiwanensis DSM 12281</name>
    <dbReference type="NCBI Taxonomy" id="1230458"/>
    <lineage>
        <taxon>Archaea</taxon>
        <taxon>Methanobacteriati</taxon>
        <taxon>Methanobacteriota</taxon>
        <taxon>Stenosarchaea group</taxon>
        <taxon>Halobacteria</taxon>
        <taxon>Halobacteriales</taxon>
        <taxon>Natrialbaceae</taxon>
        <taxon>Natrialba</taxon>
    </lineage>
</organism>
<proteinExistence type="predicted"/>
<evidence type="ECO:0000313" key="2">
    <source>
        <dbReference type="Proteomes" id="UP000011648"/>
    </source>
</evidence>
<dbReference type="STRING" id="1230458.C484_10546"/>
<sequence length="93" mass="10806">MTFEPYDHDNSGNELRIKDDGVYVAIRGEEAWQEGEYVNRGNRTIEVRLPDDEVERFVREYAGEIDECLESHPEWREVGLDKCPVCGVTIDDE</sequence>
<protein>
    <submittedName>
        <fullName evidence="1">Uncharacterized protein</fullName>
    </submittedName>
</protein>
<dbReference type="PATRIC" id="fig|1230458.4.peg.2122"/>
<name>L9ZY74_9EURY</name>
<comment type="caution">
    <text evidence="1">The sequence shown here is derived from an EMBL/GenBank/DDBJ whole genome shotgun (WGS) entry which is preliminary data.</text>
</comment>
<keyword evidence="2" id="KW-1185">Reference proteome</keyword>
<evidence type="ECO:0000313" key="1">
    <source>
        <dbReference type="EMBL" id="ELY91460.1"/>
    </source>
</evidence>
<dbReference type="Proteomes" id="UP000011648">
    <property type="component" value="Unassembled WGS sequence"/>
</dbReference>
<accession>L9ZY74</accession>
<dbReference type="RefSeq" id="WP_006825862.1">
    <property type="nucleotide sequence ID" value="NZ_AOIL01000037.1"/>
</dbReference>